<dbReference type="AlphaFoldDB" id="A0A9D4QNB8"/>
<name>A0A9D4QNB8_DREPO</name>
<keyword evidence="3" id="KW-1185">Reference proteome</keyword>
<reference evidence="2" key="1">
    <citation type="journal article" date="2019" name="bioRxiv">
        <title>The Genome of the Zebra Mussel, Dreissena polymorpha: A Resource for Invasive Species Research.</title>
        <authorList>
            <person name="McCartney M.A."/>
            <person name="Auch B."/>
            <person name="Kono T."/>
            <person name="Mallez S."/>
            <person name="Zhang Y."/>
            <person name="Obille A."/>
            <person name="Becker A."/>
            <person name="Abrahante J.E."/>
            <person name="Garbe J."/>
            <person name="Badalamenti J.P."/>
            <person name="Herman A."/>
            <person name="Mangelson H."/>
            <person name="Liachko I."/>
            <person name="Sullivan S."/>
            <person name="Sone E.D."/>
            <person name="Koren S."/>
            <person name="Silverstein K.A.T."/>
            <person name="Beckman K.B."/>
            <person name="Gohl D.M."/>
        </authorList>
    </citation>
    <scope>NUCLEOTIDE SEQUENCE</scope>
    <source>
        <strain evidence="2">Duluth1</strain>
        <tissue evidence="2">Whole animal</tissue>
    </source>
</reference>
<feature type="region of interest" description="Disordered" evidence="1">
    <location>
        <begin position="1"/>
        <end position="70"/>
    </location>
</feature>
<comment type="caution">
    <text evidence="2">The sequence shown here is derived from an EMBL/GenBank/DDBJ whole genome shotgun (WGS) entry which is preliminary data.</text>
</comment>
<organism evidence="2 3">
    <name type="scientific">Dreissena polymorpha</name>
    <name type="common">Zebra mussel</name>
    <name type="synonym">Mytilus polymorpha</name>
    <dbReference type="NCBI Taxonomy" id="45954"/>
    <lineage>
        <taxon>Eukaryota</taxon>
        <taxon>Metazoa</taxon>
        <taxon>Spiralia</taxon>
        <taxon>Lophotrochozoa</taxon>
        <taxon>Mollusca</taxon>
        <taxon>Bivalvia</taxon>
        <taxon>Autobranchia</taxon>
        <taxon>Heteroconchia</taxon>
        <taxon>Euheterodonta</taxon>
        <taxon>Imparidentia</taxon>
        <taxon>Neoheterodontei</taxon>
        <taxon>Myida</taxon>
        <taxon>Dreissenoidea</taxon>
        <taxon>Dreissenidae</taxon>
        <taxon>Dreissena</taxon>
    </lineage>
</organism>
<dbReference type="Proteomes" id="UP000828390">
    <property type="component" value="Unassembled WGS sequence"/>
</dbReference>
<proteinExistence type="predicted"/>
<dbReference type="EMBL" id="JAIWYP010000004">
    <property type="protein sequence ID" value="KAH3836385.1"/>
    <property type="molecule type" value="Genomic_DNA"/>
</dbReference>
<gene>
    <name evidence="2" type="ORF">DPMN_109755</name>
</gene>
<sequence>MSKRTEGGDQQAMSAGGIKKHTVADVDHSSTLEHNRNPLAMSGAGSAGQTREPETMAGCHVESDQQKREKEVVVPDHLQEVYKASLGKSAGEQGGALTGALFSKDDDIGLVEQGSFRTRVTKQRFSTDGRVS</sequence>
<evidence type="ECO:0000313" key="3">
    <source>
        <dbReference type="Proteomes" id="UP000828390"/>
    </source>
</evidence>
<feature type="compositionally biased region" description="Basic and acidic residues" evidence="1">
    <location>
        <begin position="22"/>
        <end position="36"/>
    </location>
</feature>
<accession>A0A9D4QNB8</accession>
<evidence type="ECO:0000313" key="2">
    <source>
        <dbReference type="EMBL" id="KAH3836385.1"/>
    </source>
</evidence>
<protein>
    <submittedName>
        <fullName evidence="2">Uncharacterized protein</fullName>
    </submittedName>
</protein>
<feature type="compositionally biased region" description="Basic and acidic residues" evidence="1">
    <location>
        <begin position="61"/>
        <end position="70"/>
    </location>
</feature>
<reference evidence="2" key="2">
    <citation type="submission" date="2020-11" db="EMBL/GenBank/DDBJ databases">
        <authorList>
            <person name="McCartney M.A."/>
            <person name="Auch B."/>
            <person name="Kono T."/>
            <person name="Mallez S."/>
            <person name="Becker A."/>
            <person name="Gohl D.M."/>
            <person name="Silverstein K.A.T."/>
            <person name="Koren S."/>
            <person name="Bechman K.B."/>
            <person name="Herman A."/>
            <person name="Abrahante J.E."/>
            <person name="Garbe J."/>
        </authorList>
    </citation>
    <scope>NUCLEOTIDE SEQUENCE</scope>
    <source>
        <strain evidence="2">Duluth1</strain>
        <tissue evidence="2">Whole animal</tissue>
    </source>
</reference>
<evidence type="ECO:0000256" key="1">
    <source>
        <dbReference type="SAM" id="MobiDB-lite"/>
    </source>
</evidence>